<feature type="transmembrane region" description="Helical" evidence="1">
    <location>
        <begin position="73"/>
        <end position="94"/>
    </location>
</feature>
<keyword evidence="1" id="KW-0472">Membrane</keyword>
<dbReference type="EMBL" id="JFFR01000033">
    <property type="protein sequence ID" value="KDN26480.1"/>
    <property type="molecule type" value="Genomic_DNA"/>
</dbReference>
<comment type="caution">
    <text evidence="2">The sequence shown here is derived from an EMBL/GenBank/DDBJ whole genome shotgun (WGS) entry which is preliminary data.</text>
</comment>
<accession>A0A066UHC3</accession>
<proteinExistence type="predicted"/>
<evidence type="ECO:0008006" key="4">
    <source>
        <dbReference type="Google" id="ProtNLM"/>
    </source>
</evidence>
<dbReference type="Pfam" id="PF14248">
    <property type="entry name" value="DUF4345"/>
    <property type="match status" value="1"/>
</dbReference>
<name>A0A066UHC3_9VIBR</name>
<keyword evidence="1" id="KW-1133">Transmembrane helix</keyword>
<dbReference type="STRING" id="212667.VFDL14_11380"/>
<sequence length="126" mass="13356">MDTVMNTLVGVIALMLTGLGMMSMFAPKKMLANFSLEPIGKAGMNTIRSVMGGLFLASVYIIATGLLNNDTDGYFFVAVVMLAVAAGRVVGLVLDGFDKAVVPPLVLELVIASILLFVHMKHGGFY</sequence>
<feature type="transmembrane region" description="Helical" evidence="1">
    <location>
        <begin position="6"/>
        <end position="26"/>
    </location>
</feature>
<organism evidence="2 3">
    <name type="scientific">Vibrio fortis</name>
    <dbReference type="NCBI Taxonomy" id="212667"/>
    <lineage>
        <taxon>Bacteria</taxon>
        <taxon>Pseudomonadati</taxon>
        <taxon>Pseudomonadota</taxon>
        <taxon>Gammaproteobacteria</taxon>
        <taxon>Vibrionales</taxon>
        <taxon>Vibrionaceae</taxon>
        <taxon>Vibrio</taxon>
    </lineage>
</organism>
<protein>
    <recommendedName>
        <fullName evidence="4">DUF4345 domain-containing protein</fullName>
    </recommendedName>
</protein>
<evidence type="ECO:0000313" key="3">
    <source>
        <dbReference type="Proteomes" id="UP000027219"/>
    </source>
</evidence>
<dbReference type="Proteomes" id="UP000027219">
    <property type="component" value="Unassembled WGS sequence"/>
</dbReference>
<evidence type="ECO:0000313" key="2">
    <source>
        <dbReference type="EMBL" id="KDN26480.1"/>
    </source>
</evidence>
<dbReference type="AlphaFoldDB" id="A0A066UHC3"/>
<keyword evidence="3" id="KW-1185">Reference proteome</keyword>
<feature type="transmembrane region" description="Helical" evidence="1">
    <location>
        <begin position="47"/>
        <end position="67"/>
    </location>
</feature>
<gene>
    <name evidence="2" type="ORF">VFDL14_11380</name>
</gene>
<dbReference type="InterPro" id="IPR025597">
    <property type="entry name" value="DUF4345"/>
</dbReference>
<reference evidence="2 3" key="1">
    <citation type="submission" date="2014-02" db="EMBL/GenBank/DDBJ databases">
        <title>Vibrio fortis Dalian14 Genome Sequencing.</title>
        <authorList>
            <person name="Wang Y."/>
            <person name="Song L."/>
            <person name="Liu G."/>
            <person name="Ding J."/>
        </authorList>
    </citation>
    <scope>NUCLEOTIDE SEQUENCE [LARGE SCALE GENOMIC DNA]</scope>
    <source>
        <strain evidence="2 3">Dalian14</strain>
    </source>
</reference>
<evidence type="ECO:0000256" key="1">
    <source>
        <dbReference type="SAM" id="Phobius"/>
    </source>
</evidence>
<feature type="transmembrane region" description="Helical" evidence="1">
    <location>
        <begin position="101"/>
        <end position="120"/>
    </location>
</feature>
<dbReference type="RefSeq" id="WP_032553779.1">
    <property type="nucleotide sequence ID" value="NZ_JFFR01000033.1"/>
</dbReference>
<keyword evidence="1" id="KW-0812">Transmembrane</keyword>
<dbReference type="OrthoDB" id="5875348at2"/>